<dbReference type="InterPro" id="IPR045076">
    <property type="entry name" value="MutS"/>
</dbReference>
<evidence type="ECO:0000256" key="1">
    <source>
        <dbReference type="ARBA" id="ARBA00022741"/>
    </source>
</evidence>
<feature type="domain" description="DNA mismatch repair proteins mutS family" evidence="5">
    <location>
        <begin position="345"/>
        <end position="530"/>
    </location>
</feature>
<dbReference type="GO" id="GO:0006298">
    <property type="term" value="P:mismatch repair"/>
    <property type="evidence" value="ECO:0007669"/>
    <property type="project" value="InterPro"/>
</dbReference>
<name>A0A151A110_9STAP</name>
<reference evidence="6 7" key="1">
    <citation type="submission" date="2016-02" db="EMBL/GenBank/DDBJ databases">
        <title>Draft genome sequence of hydrocarbon degrading Staphylococcus saprophyticus Strain CNV2, isolated from crude-oil contaminated soil from Noonmati Oil Refinery, Guwahati, Assam, India.</title>
        <authorList>
            <person name="Mukherjee A."/>
            <person name="Chettri B."/>
            <person name="Langpoklakpam J."/>
            <person name="Singh A.K."/>
            <person name="Chattopadhyay D.J."/>
        </authorList>
    </citation>
    <scope>NUCLEOTIDE SEQUENCE [LARGE SCALE GENOMIC DNA]</scope>
    <source>
        <strain evidence="6 7">CNV2</strain>
    </source>
</reference>
<gene>
    <name evidence="6" type="ORF">A0131_12145</name>
</gene>
<keyword evidence="2" id="KW-0067">ATP-binding</keyword>
<evidence type="ECO:0000313" key="6">
    <source>
        <dbReference type="EMBL" id="KYH13066.1"/>
    </source>
</evidence>
<dbReference type="EMBL" id="LUGM01000004">
    <property type="protein sequence ID" value="KYH13066.1"/>
    <property type="molecule type" value="Genomic_DNA"/>
</dbReference>
<evidence type="ECO:0000259" key="5">
    <source>
        <dbReference type="SMART" id="SM00534"/>
    </source>
</evidence>
<keyword evidence="3" id="KW-0238">DNA-binding</keyword>
<dbReference type="RefSeq" id="WP_061855574.1">
    <property type="nucleotide sequence ID" value="NZ_LUGM01000004.1"/>
</dbReference>
<protein>
    <submittedName>
        <fullName evidence="6">DNA mismatch repair protein MutS</fullName>
    </submittedName>
</protein>
<dbReference type="GO" id="GO:0140664">
    <property type="term" value="F:ATP-dependent DNA damage sensor activity"/>
    <property type="evidence" value="ECO:0007669"/>
    <property type="project" value="InterPro"/>
</dbReference>
<keyword evidence="4" id="KW-0812">Transmembrane</keyword>
<dbReference type="SUPFAM" id="SSF52540">
    <property type="entry name" value="P-loop containing nucleoside triphosphate hydrolases"/>
    <property type="match status" value="1"/>
</dbReference>
<feature type="transmembrane region" description="Helical" evidence="4">
    <location>
        <begin position="6"/>
        <end position="25"/>
    </location>
</feature>
<evidence type="ECO:0000313" key="7">
    <source>
        <dbReference type="Proteomes" id="UP000075418"/>
    </source>
</evidence>
<keyword evidence="4" id="KW-0472">Membrane</keyword>
<sequence>MPTILWLILALIVASILLVIITEIVNSIRHKNELPTLWEHIKPLERFTRPNSRHDYQYELYKDDYDTYALIDDKTWNDLDMPKLFSVMNFNFTAIGEMRLVCALRHMKKVNNEKLFHVFNNNDSVRNFVAYHLAKIGKSIYPTFPDQLQPVKRNNFYMLSTYLPLIGIIITLFNTGFGIMFLLLVCIYNMALSGMLKRTYIEDLNSMFYNSSVVNKAYKLSKSEDLPDIDVDFKHFIVARRFSWLLGKASTDNDALTVIGFIKMLLMLDYFLFHLIQSSFKRYENEVLACYDYIAMLDNHYSIALWRKSLDFYSIPEKTNEDTVEFDELVHPLLYNAVPNSLTLDFNMLLTGSNASGKSTFMKALAVNLLLAQSVNTTTAQNFVYKPGLIYTAMVNQDSITSGDSYFMTELKSINRLFEIPQNQNVYCFIDEIFKGTNTTERIAASESVLSYLNDSEKYTIIAATHDIELADLLQDKYANYHFNESIMDNEIHFDFTIKTGKADTRNAIELLRITKFPHFIYERAKNNVKER</sequence>
<comment type="caution">
    <text evidence="6">The sequence shown here is derived from an EMBL/GenBank/DDBJ whole genome shotgun (WGS) entry which is preliminary data.</text>
</comment>
<evidence type="ECO:0000256" key="3">
    <source>
        <dbReference type="ARBA" id="ARBA00023125"/>
    </source>
</evidence>
<evidence type="ECO:0000256" key="2">
    <source>
        <dbReference type="ARBA" id="ARBA00022840"/>
    </source>
</evidence>
<evidence type="ECO:0000256" key="4">
    <source>
        <dbReference type="SAM" id="Phobius"/>
    </source>
</evidence>
<dbReference type="PANTHER" id="PTHR11361">
    <property type="entry name" value="DNA MISMATCH REPAIR PROTEIN MUTS FAMILY MEMBER"/>
    <property type="match status" value="1"/>
</dbReference>
<feature type="transmembrane region" description="Helical" evidence="4">
    <location>
        <begin position="162"/>
        <end position="190"/>
    </location>
</feature>
<dbReference type="Gene3D" id="3.40.50.300">
    <property type="entry name" value="P-loop containing nucleotide triphosphate hydrolases"/>
    <property type="match status" value="1"/>
</dbReference>
<keyword evidence="1" id="KW-0547">Nucleotide-binding</keyword>
<proteinExistence type="predicted"/>
<dbReference type="PANTHER" id="PTHR11361:SF152">
    <property type="entry name" value="DNA MISMATCH REPAIR PROTEIN"/>
    <property type="match status" value="1"/>
</dbReference>
<dbReference type="Pfam" id="PF00488">
    <property type="entry name" value="MutS_V"/>
    <property type="match status" value="1"/>
</dbReference>
<accession>A0A151A110</accession>
<dbReference type="AlphaFoldDB" id="A0A151A110"/>
<organism evidence="6 7">
    <name type="scientific">Staphylococcus kloosii</name>
    <dbReference type="NCBI Taxonomy" id="29384"/>
    <lineage>
        <taxon>Bacteria</taxon>
        <taxon>Bacillati</taxon>
        <taxon>Bacillota</taxon>
        <taxon>Bacilli</taxon>
        <taxon>Bacillales</taxon>
        <taxon>Staphylococcaceae</taxon>
        <taxon>Staphylococcus</taxon>
    </lineage>
</organism>
<keyword evidence="4" id="KW-1133">Transmembrane helix</keyword>
<dbReference type="InterPro" id="IPR000432">
    <property type="entry name" value="DNA_mismatch_repair_MutS_C"/>
</dbReference>
<dbReference type="GO" id="GO:0005829">
    <property type="term" value="C:cytosol"/>
    <property type="evidence" value="ECO:0007669"/>
    <property type="project" value="TreeGrafter"/>
</dbReference>
<dbReference type="SMART" id="SM00534">
    <property type="entry name" value="MUTSac"/>
    <property type="match status" value="1"/>
</dbReference>
<dbReference type="InterPro" id="IPR027417">
    <property type="entry name" value="P-loop_NTPase"/>
</dbReference>
<dbReference type="GO" id="GO:0030983">
    <property type="term" value="F:mismatched DNA binding"/>
    <property type="evidence" value="ECO:0007669"/>
    <property type="project" value="InterPro"/>
</dbReference>
<dbReference type="Proteomes" id="UP000075418">
    <property type="component" value="Unassembled WGS sequence"/>
</dbReference>
<dbReference type="GO" id="GO:0005524">
    <property type="term" value="F:ATP binding"/>
    <property type="evidence" value="ECO:0007669"/>
    <property type="project" value="UniProtKB-KW"/>
</dbReference>